<dbReference type="Proteomes" id="UP001163687">
    <property type="component" value="Chromosome"/>
</dbReference>
<evidence type="ECO:0000313" key="2">
    <source>
        <dbReference type="Proteomes" id="UP001163687"/>
    </source>
</evidence>
<reference evidence="1" key="1">
    <citation type="submission" date="2022-03" db="EMBL/GenBank/DDBJ databases">
        <title>Complete genome sequence of Caldinitratiruptor microaerophilus.</title>
        <authorList>
            <person name="Mukaiyama R."/>
            <person name="Nishiyama T."/>
            <person name="Ueda K."/>
        </authorList>
    </citation>
    <scope>NUCLEOTIDE SEQUENCE</scope>
    <source>
        <strain evidence="1">JCM 16183</strain>
    </source>
</reference>
<organism evidence="1 2">
    <name type="scientific">Caldinitratiruptor microaerophilus</name>
    <dbReference type="NCBI Taxonomy" id="671077"/>
    <lineage>
        <taxon>Bacteria</taxon>
        <taxon>Bacillati</taxon>
        <taxon>Bacillota</taxon>
        <taxon>Clostridia</taxon>
        <taxon>Eubacteriales</taxon>
        <taxon>Symbiobacteriaceae</taxon>
        <taxon>Caldinitratiruptor</taxon>
    </lineage>
</organism>
<accession>A0AA35CHP0</accession>
<protein>
    <submittedName>
        <fullName evidence="1">Uncharacterized protein</fullName>
    </submittedName>
</protein>
<dbReference type="AlphaFoldDB" id="A0AA35CHP0"/>
<evidence type="ECO:0000313" key="1">
    <source>
        <dbReference type="EMBL" id="BDG59057.1"/>
    </source>
</evidence>
<name>A0AA35CHP0_9FIRM</name>
<dbReference type="EMBL" id="AP025628">
    <property type="protein sequence ID" value="BDG59057.1"/>
    <property type="molecule type" value="Genomic_DNA"/>
</dbReference>
<dbReference type="KEGG" id="cmic:caldi_01470"/>
<gene>
    <name evidence="1" type="ORF">caldi_01470</name>
</gene>
<sequence>MREPILCNWCGTPLELQPAQTSPWLCPDCDVAHESDAARYLEGPKEDTHDV</sequence>
<dbReference type="RefSeq" id="WP_264843174.1">
    <property type="nucleotide sequence ID" value="NZ_AP025628.1"/>
</dbReference>
<keyword evidence="2" id="KW-1185">Reference proteome</keyword>
<proteinExistence type="predicted"/>